<feature type="domain" description="RagB/SusD" evidence="6">
    <location>
        <begin position="334"/>
        <end position="475"/>
    </location>
</feature>
<gene>
    <name evidence="8" type="ORF">AB3G32_15145</name>
</gene>
<keyword evidence="3" id="KW-0732">Signal</keyword>
<dbReference type="AlphaFoldDB" id="A0AB39WMN1"/>
<accession>A0AB39WMN1</accession>
<dbReference type="InterPro" id="IPR033985">
    <property type="entry name" value="SusD-like_N"/>
</dbReference>
<dbReference type="Pfam" id="PF14322">
    <property type="entry name" value="SusD-like_3"/>
    <property type="match status" value="1"/>
</dbReference>
<organism evidence="8">
    <name type="scientific">Flavobacterium sp. WC2429</name>
    <dbReference type="NCBI Taxonomy" id="3234140"/>
    <lineage>
        <taxon>Bacteria</taxon>
        <taxon>Pseudomonadati</taxon>
        <taxon>Bacteroidota</taxon>
        <taxon>Flavobacteriia</taxon>
        <taxon>Flavobacteriales</taxon>
        <taxon>Flavobacteriaceae</taxon>
        <taxon>Flavobacterium</taxon>
    </lineage>
</organism>
<evidence type="ECO:0000256" key="1">
    <source>
        <dbReference type="ARBA" id="ARBA00004442"/>
    </source>
</evidence>
<dbReference type="GO" id="GO:0009279">
    <property type="term" value="C:cell outer membrane"/>
    <property type="evidence" value="ECO:0007669"/>
    <property type="project" value="UniProtKB-SubCell"/>
</dbReference>
<proteinExistence type="inferred from homology"/>
<dbReference type="RefSeq" id="WP_369765276.1">
    <property type="nucleotide sequence ID" value="NZ_CP165627.1"/>
</dbReference>
<dbReference type="CDD" id="cd08977">
    <property type="entry name" value="SusD"/>
    <property type="match status" value="1"/>
</dbReference>
<dbReference type="Pfam" id="PF07980">
    <property type="entry name" value="SusD_RagB"/>
    <property type="match status" value="1"/>
</dbReference>
<dbReference type="InterPro" id="IPR011990">
    <property type="entry name" value="TPR-like_helical_dom_sf"/>
</dbReference>
<dbReference type="InterPro" id="IPR012944">
    <property type="entry name" value="SusD_RagB_dom"/>
</dbReference>
<evidence type="ECO:0000256" key="4">
    <source>
        <dbReference type="ARBA" id="ARBA00023136"/>
    </source>
</evidence>
<sequence length="475" mass="52935">MNSNSFLKRYGIKMVCFVRILAGVALLFIAILVDGCDAFTESDIPVSELNTAAVFEEKNTAYSAMANVFAQMRDNGMLTGKTTGMQKEMGLYADELIWHGNSTQGSANFFYNTLSPTHLSLATWWNTSYSQIYAANAVIDGVAGSKNLLQADKDELRGEAKFARAFVHFYVLQLWGDVPYITGTDYTYNSTVKRLPIAAVYARIIEDLESAITLLPKEYVNSTRVIPNSYAAQALLARVYLYAGMWAEAANTASVVLNKTDTYVWVSDLNSVFLKGSTATIWQYAPRSATRNTDEGTTYIFNAGPPNSVALTNSLINSFEAGDQRKAKWIRLITKGSSNWYHSYKYKKTGSNTPQVEFSIVLRLAEMYLIRSEARARQGELSNAKDDLNVIRNTAGLGNTIAVTQDEILDAILHERQVELFSEFGHRFFDLKRFNSLDSALSNVKADWNSTDALLPLPQTELNLNPNLRPQNPGY</sequence>
<evidence type="ECO:0000259" key="7">
    <source>
        <dbReference type="Pfam" id="PF14322"/>
    </source>
</evidence>
<name>A0AB39WMN1_9FLAO</name>
<evidence type="ECO:0000313" key="8">
    <source>
        <dbReference type="EMBL" id="XDV01652.1"/>
    </source>
</evidence>
<keyword evidence="4" id="KW-0472">Membrane</keyword>
<evidence type="ECO:0000256" key="2">
    <source>
        <dbReference type="ARBA" id="ARBA00006275"/>
    </source>
</evidence>
<comment type="subcellular location">
    <subcellularLocation>
        <location evidence="1">Cell outer membrane</location>
    </subcellularLocation>
</comment>
<evidence type="ECO:0000256" key="5">
    <source>
        <dbReference type="ARBA" id="ARBA00023237"/>
    </source>
</evidence>
<reference evidence="8" key="1">
    <citation type="submission" date="2024-07" db="EMBL/GenBank/DDBJ databases">
        <authorList>
            <person name="Biller S.J."/>
        </authorList>
    </citation>
    <scope>NUCLEOTIDE SEQUENCE</scope>
    <source>
        <strain evidence="8">WC2429</strain>
    </source>
</reference>
<feature type="domain" description="SusD-like N-terminal" evidence="7">
    <location>
        <begin position="110"/>
        <end position="241"/>
    </location>
</feature>
<comment type="similarity">
    <text evidence="2">Belongs to the SusD family.</text>
</comment>
<keyword evidence="5" id="KW-0998">Cell outer membrane</keyword>
<dbReference type="SUPFAM" id="SSF48452">
    <property type="entry name" value="TPR-like"/>
    <property type="match status" value="1"/>
</dbReference>
<dbReference type="EMBL" id="CP165627">
    <property type="protein sequence ID" value="XDV01652.1"/>
    <property type="molecule type" value="Genomic_DNA"/>
</dbReference>
<protein>
    <submittedName>
        <fullName evidence="8">RagB/SusD family nutrient uptake outer membrane protein</fullName>
    </submittedName>
</protein>
<dbReference type="Gene3D" id="1.25.40.390">
    <property type="match status" value="1"/>
</dbReference>
<evidence type="ECO:0000259" key="6">
    <source>
        <dbReference type="Pfam" id="PF07980"/>
    </source>
</evidence>
<evidence type="ECO:0000256" key="3">
    <source>
        <dbReference type="ARBA" id="ARBA00022729"/>
    </source>
</evidence>